<dbReference type="Proteomes" id="UP000008957">
    <property type="component" value="Chromosome"/>
</dbReference>
<dbReference type="SUPFAM" id="SSF52540">
    <property type="entry name" value="P-loop containing nucleoside triphosphate hydrolases"/>
    <property type="match status" value="1"/>
</dbReference>
<dbReference type="InterPro" id="IPR027417">
    <property type="entry name" value="P-loop_NTPase"/>
</dbReference>
<reference evidence="2" key="1">
    <citation type="submission" date="2010-03" db="EMBL/GenBank/DDBJ databases">
        <title>The genome sequence of Synergistetes sp. SGP1.</title>
        <authorList>
            <consortium name="metaHIT consortium -- http://www.metahit.eu/"/>
            <person name="Pajon A."/>
            <person name="Turner K."/>
            <person name="Parkhill J."/>
            <person name="Wade W."/>
            <person name="Vartoukian S."/>
        </authorList>
    </citation>
    <scope>NUCLEOTIDE SEQUENCE [LARGE SCALE GENOMIC DNA]</scope>
    <source>
        <strain evidence="2">SGP1</strain>
    </source>
</reference>
<organism evidence="1 2">
    <name type="scientific">Fretibacterium fastidiosum</name>
    <dbReference type="NCBI Taxonomy" id="651822"/>
    <lineage>
        <taxon>Bacteria</taxon>
        <taxon>Thermotogati</taxon>
        <taxon>Synergistota</taxon>
        <taxon>Synergistia</taxon>
        <taxon>Synergistales</taxon>
        <taxon>Aminobacteriaceae</taxon>
        <taxon>Fretibacterium</taxon>
    </lineage>
</organism>
<dbReference type="Gene3D" id="3.40.50.300">
    <property type="entry name" value="P-loop containing nucleotide triphosphate hydrolases"/>
    <property type="match status" value="1"/>
</dbReference>
<keyword evidence="2" id="KW-1185">Reference proteome</keyword>
<protein>
    <recommendedName>
        <fullName evidence="3">ATPase dynein-related AAA domain-containing protein</fullName>
    </recommendedName>
</protein>
<sequence length="370" mass="41273">MAAHPQRFFAANQFIDSDGHLLKPDDDQANRHNIELALMAATATCGFTILGGTNGGGKTHMAISFAKKITGLDAEVSADLLPVRSDWRNVGDLLNRQQTLGANGTFSGTAFYDALSACEITPQKRAFIILEAMDLARSEDYLTEVLSAMDMRNLALIPCPDGNFYRMPKFLFIIGTANADATTFPFSPRVLDRAFYIRFRVNDVMFTDDQSDDTALQSAKAAATFLAIIDGEMEEKLKAFRKKIRTDFQIEELLSAVNTIPGNHTVSLGYRTRDAIYNFMANFMCLSGQDAYNVDAAMRAFDWAVTTKILPKFQGSRDDLQAPLIALERELQSRGLLPYGPSGMWPWRTKDELTFLRYQMEKNAASAIYR</sequence>
<name>A0AB94IWC5_9BACT</name>
<dbReference type="AlphaFoldDB" id="A0AB94IWC5"/>
<evidence type="ECO:0000313" key="1">
    <source>
        <dbReference type="EMBL" id="CBL28047.1"/>
    </source>
</evidence>
<dbReference type="EMBL" id="FP929056">
    <property type="protein sequence ID" value="CBL28047.1"/>
    <property type="molecule type" value="Genomic_DNA"/>
</dbReference>
<evidence type="ECO:0000313" key="2">
    <source>
        <dbReference type="Proteomes" id="UP000008957"/>
    </source>
</evidence>
<dbReference type="KEGG" id="sbr:SY1_06900"/>
<evidence type="ECO:0008006" key="3">
    <source>
        <dbReference type="Google" id="ProtNLM"/>
    </source>
</evidence>
<reference evidence="1 2" key="2">
    <citation type="submission" date="2010-03" db="EMBL/GenBank/DDBJ databases">
        <authorList>
            <person name="Pajon A."/>
        </authorList>
    </citation>
    <scope>NUCLEOTIDE SEQUENCE [LARGE SCALE GENOMIC DNA]</scope>
    <source>
        <strain evidence="1 2">SGP1</strain>
    </source>
</reference>
<gene>
    <name evidence="1" type="ORF">SY1_06900</name>
</gene>
<accession>A0AB94IWC5</accession>
<proteinExistence type="predicted"/>